<keyword evidence="1" id="KW-0812">Transmembrane</keyword>
<evidence type="ECO:0000256" key="1">
    <source>
        <dbReference type="SAM" id="Phobius"/>
    </source>
</evidence>
<keyword evidence="1" id="KW-1133">Transmembrane helix</keyword>
<feature type="transmembrane region" description="Helical" evidence="1">
    <location>
        <begin position="75"/>
        <end position="95"/>
    </location>
</feature>
<feature type="transmembrane region" description="Helical" evidence="1">
    <location>
        <begin position="12"/>
        <end position="31"/>
    </location>
</feature>
<dbReference type="AlphaFoldDB" id="A0A1I6IEX9"/>
<sequence length="96" mass="10998">MKTKFTHSINYIAVLTAIISFILGTVLLLLFKTTGDSYFVRIGYLYTILATFTNTILLLLIVINSIRYYKDCTEHISTMLIVIVNIPITIFYLNLL</sequence>
<name>A0A1I6IEX9_9FLAO</name>
<dbReference type="Proteomes" id="UP000199462">
    <property type="component" value="Unassembled WGS sequence"/>
</dbReference>
<gene>
    <name evidence="2" type="ORF">SAMN04488010_1592</name>
</gene>
<accession>A0A1I6IEX9</accession>
<organism evidence="2 3">
    <name type="scientific">Maribacter stanieri</name>
    <dbReference type="NCBI Taxonomy" id="440514"/>
    <lineage>
        <taxon>Bacteria</taxon>
        <taxon>Pseudomonadati</taxon>
        <taxon>Bacteroidota</taxon>
        <taxon>Flavobacteriia</taxon>
        <taxon>Flavobacteriales</taxon>
        <taxon>Flavobacteriaceae</taxon>
        <taxon>Maribacter</taxon>
    </lineage>
</organism>
<feature type="transmembrane region" description="Helical" evidence="1">
    <location>
        <begin position="43"/>
        <end position="63"/>
    </location>
</feature>
<dbReference type="EMBL" id="FOYX01000001">
    <property type="protein sequence ID" value="SFR65258.1"/>
    <property type="molecule type" value="Genomic_DNA"/>
</dbReference>
<evidence type="ECO:0000313" key="3">
    <source>
        <dbReference type="Proteomes" id="UP000199462"/>
    </source>
</evidence>
<proteinExistence type="predicted"/>
<reference evidence="3" key="1">
    <citation type="submission" date="2016-10" db="EMBL/GenBank/DDBJ databases">
        <authorList>
            <person name="Varghese N."/>
            <person name="Submissions S."/>
        </authorList>
    </citation>
    <scope>NUCLEOTIDE SEQUENCE [LARGE SCALE GENOMIC DNA]</scope>
    <source>
        <strain evidence="3">DSM 19891</strain>
    </source>
</reference>
<keyword evidence="3" id="KW-1185">Reference proteome</keyword>
<keyword evidence="1" id="KW-0472">Membrane</keyword>
<evidence type="ECO:0000313" key="2">
    <source>
        <dbReference type="EMBL" id="SFR65258.1"/>
    </source>
</evidence>
<protein>
    <submittedName>
        <fullName evidence="2">Uncharacterized protein</fullName>
    </submittedName>
</protein>
<dbReference type="STRING" id="440514.SAMN04488010_1592"/>